<keyword evidence="6" id="KW-0479">Metal-binding</keyword>
<protein>
    <recommendedName>
        <fullName evidence="16">Sphingomyelin phosphodiesterase</fullName>
    </recommendedName>
</protein>
<evidence type="ECO:0000256" key="8">
    <source>
        <dbReference type="ARBA" id="ARBA00022801"/>
    </source>
</evidence>
<keyword evidence="9" id="KW-0862">Zinc</keyword>
<dbReference type="Gene3D" id="3.60.21.10">
    <property type="match status" value="1"/>
</dbReference>
<dbReference type="EMBL" id="OC916069">
    <property type="protein sequence ID" value="CAD7643043.1"/>
    <property type="molecule type" value="Genomic_DNA"/>
</dbReference>
<proteinExistence type="inferred from homology"/>
<dbReference type="InterPro" id="IPR001373">
    <property type="entry name" value="Cullin_N"/>
</dbReference>
<keyword evidence="15" id="KW-1185">Reference proteome</keyword>
<keyword evidence="10" id="KW-0325">Glycoprotein</keyword>
<dbReference type="Gene3D" id="1.20.1310.10">
    <property type="entry name" value="Cullin Repeats"/>
    <property type="match status" value="2"/>
</dbReference>
<dbReference type="Pfam" id="PF19272">
    <property type="entry name" value="ASMase_C"/>
    <property type="match status" value="1"/>
</dbReference>
<keyword evidence="7" id="KW-0732">Signal</keyword>
<evidence type="ECO:0000256" key="6">
    <source>
        <dbReference type="ARBA" id="ARBA00022723"/>
    </source>
</evidence>
<organism evidence="14">
    <name type="scientific">Oppiella nova</name>
    <dbReference type="NCBI Taxonomy" id="334625"/>
    <lineage>
        <taxon>Eukaryota</taxon>
        <taxon>Metazoa</taxon>
        <taxon>Ecdysozoa</taxon>
        <taxon>Arthropoda</taxon>
        <taxon>Chelicerata</taxon>
        <taxon>Arachnida</taxon>
        <taxon>Acari</taxon>
        <taxon>Acariformes</taxon>
        <taxon>Sarcoptiformes</taxon>
        <taxon>Oribatida</taxon>
        <taxon>Brachypylina</taxon>
        <taxon>Oppioidea</taxon>
        <taxon>Oppiidae</taxon>
        <taxon>Oppiella</taxon>
    </lineage>
</organism>
<dbReference type="InterPro" id="IPR045473">
    <property type="entry name" value="ASM_C"/>
</dbReference>
<evidence type="ECO:0000313" key="14">
    <source>
        <dbReference type="EMBL" id="CAD7643043.1"/>
    </source>
</evidence>
<dbReference type="InterPro" id="IPR004843">
    <property type="entry name" value="Calcineurin-like_PHP"/>
</dbReference>
<dbReference type="AlphaFoldDB" id="A0A7R9LM63"/>
<dbReference type="Pfam" id="PF00888">
    <property type="entry name" value="Cullin"/>
    <property type="match status" value="1"/>
</dbReference>
<evidence type="ECO:0000259" key="12">
    <source>
        <dbReference type="Pfam" id="PF00888"/>
    </source>
</evidence>
<dbReference type="PANTHER" id="PTHR10340:SF34">
    <property type="entry name" value="SPHINGOMYELIN PHOSPHODIESTERASE"/>
    <property type="match status" value="1"/>
</dbReference>
<comment type="cofactor">
    <cofactor evidence="1">
        <name>Zn(2+)</name>
        <dbReference type="ChEBI" id="CHEBI:29105"/>
    </cofactor>
</comment>
<sequence>MAHQMKIRAFPVSNKLDTSMDDKYVQSLLAVVMAAIESTMIKQFTGSCEEVYRSAYSLVLHNRGELLYNELRDALTRHVVNRVSRKVATVSDNDLVATVTQLWADYDISVLMVRDMLMYMERVYITQNNVPGVRTLGANLFRDHVIPNDTIARRLTESLLEMVGRERAGEPIDRSVVRASCHMLTQLGVDSRAVYEELFERPFLRRSAEYYRLESRSLLAQNDASVYVKRVEEVYDNIRDGVKNRFTCYSCEMVIGLTKLSVYSVTELNYLMAGICESFRIEDRRVCGGLSDLFSNEIYYIIRHTNLSRSEVCATLIGAQCLSDPCAKRLEWEVNLTDSNHTSINTESTEYSYNTYDNNISKSVGNAKVLHLSDLHIDPYYTTGADSDCGEPLCCRPTSAKGKGRAGFWGDYNACDSPKYTIEKLMAYINTTIADDYEYIIWTGDITAHDVWNTTRETIVNGSRSLTSLITKYISNGKLVFPVVGNHEGLPVNQFPPPEIQGPLSNAWLYRELLAQWSQWIPNGYHQTFLRYGYYANNVSKLLKVVVLNTNACARINFWLMLNPNDPGGQLQWLVRELLESQRSGQSVHIIGHIPPDNTQCISQWVHNYLQIVDKYSQTIKGQFFGHTHFDEFRVLYSPSNQSVPISVAYLAPSVTPYESVNPAFRLYSIDSAGTILDHQNYYLNLTDANLHPDNLTPQYIIGYTAKQAYNMSSLAPADWHQLYDSMKSDDQLFESYYNHYHRYSDAFPKECTADLKTQILNAIPIYNPIVCKKPNDSMFTYF</sequence>
<evidence type="ECO:0000256" key="1">
    <source>
        <dbReference type="ARBA" id="ARBA00001947"/>
    </source>
</evidence>
<evidence type="ECO:0000259" key="13">
    <source>
        <dbReference type="Pfam" id="PF19272"/>
    </source>
</evidence>
<evidence type="ECO:0000259" key="11">
    <source>
        <dbReference type="Pfam" id="PF00149"/>
    </source>
</evidence>
<name>A0A7R9LM63_9ACAR</name>
<dbReference type="CDD" id="cd00842">
    <property type="entry name" value="MPP_ASMase"/>
    <property type="match status" value="1"/>
</dbReference>
<evidence type="ECO:0000256" key="4">
    <source>
        <dbReference type="ARBA" id="ARBA00008234"/>
    </source>
</evidence>
<comment type="subcellular location">
    <subcellularLocation>
        <location evidence="2">Secreted</location>
    </subcellularLocation>
</comment>
<dbReference type="SUPFAM" id="SSF56300">
    <property type="entry name" value="Metallo-dependent phosphatases"/>
    <property type="match status" value="1"/>
</dbReference>
<comment type="similarity">
    <text evidence="4">Belongs to the acid sphingomyelinase family.</text>
</comment>
<evidence type="ECO:0000256" key="9">
    <source>
        <dbReference type="ARBA" id="ARBA00022833"/>
    </source>
</evidence>
<dbReference type="OrthoDB" id="282973at2759"/>
<dbReference type="EMBL" id="CAJPVJ010001244">
    <property type="protein sequence ID" value="CAG2164373.1"/>
    <property type="molecule type" value="Genomic_DNA"/>
</dbReference>
<feature type="domain" description="Sphingomyelin phosphodiesterase C-terminal" evidence="13">
    <location>
        <begin position="645"/>
        <end position="743"/>
    </location>
</feature>
<evidence type="ECO:0008006" key="16">
    <source>
        <dbReference type="Google" id="ProtNLM"/>
    </source>
</evidence>
<accession>A0A7R9LM63</accession>
<dbReference type="GO" id="GO:0006511">
    <property type="term" value="P:ubiquitin-dependent protein catabolic process"/>
    <property type="evidence" value="ECO:0007669"/>
    <property type="project" value="InterPro"/>
</dbReference>
<dbReference type="GO" id="GO:0031625">
    <property type="term" value="F:ubiquitin protein ligase binding"/>
    <property type="evidence" value="ECO:0007669"/>
    <property type="project" value="InterPro"/>
</dbReference>
<dbReference type="GO" id="GO:0046872">
    <property type="term" value="F:metal ion binding"/>
    <property type="evidence" value="ECO:0007669"/>
    <property type="project" value="UniProtKB-KW"/>
</dbReference>
<evidence type="ECO:0000256" key="5">
    <source>
        <dbReference type="ARBA" id="ARBA00022525"/>
    </source>
</evidence>
<dbReference type="InterPro" id="IPR016159">
    <property type="entry name" value="Cullin_repeat-like_dom_sf"/>
</dbReference>
<evidence type="ECO:0000313" key="15">
    <source>
        <dbReference type="Proteomes" id="UP000728032"/>
    </source>
</evidence>
<dbReference type="InterPro" id="IPR029052">
    <property type="entry name" value="Metallo-depent_PP-like"/>
</dbReference>
<keyword evidence="5" id="KW-0964">Secreted</keyword>
<dbReference type="Proteomes" id="UP000728032">
    <property type="component" value="Unassembled WGS sequence"/>
</dbReference>
<gene>
    <name evidence="14" type="ORF">ONB1V03_LOCUS3929</name>
</gene>
<dbReference type="FunFam" id="1.20.1310.10:FF:000001">
    <property type="entry name" value="Cullin 3"/>
    <property type="match status" value="1"/>
</dbReference>
<dbReference type="Pfam" id="PF00149">
    <property type="entry name" value="Metallophos"/>
    <property type="match status" value="1"/>
</dbReference>
<evidence type="ECO:0000256" key="10">
    <source>
        <dbReference type="ARBA" id="ARBA00023180"/>
    </source>
</evidence>
<comment type="similarity">
    <text evidence="3">Belongs to the cullin family.</text>
</comment>
<dbReference type="GO" id="GO:0005615">
    <property type="term" value="C:extracellular space"/>
    <property type="evidence" value="ECO:0007669"/>
    <property type="project" value="TreeGrafter"/>
</dbReference>
<dbReference type="PANTHER" id="PTHR10340">
    <property type="entry name" value="SPHINGOMYELIN PHOSPHODIESTERASE"/>
    <property type="match status" value="1"/>
</dbReference>
<dbReference type="InterPro" id="IPR041805">
    <property type="entry name" value="ASMase/PPN1_MPP"/>
</dbReference>
<feature type="domain" description="Calcineurin-like phosphoesterase" evidence="11">
    <location>
        <begin position="368"/>
        <end position="629"/>
    </location>
</feature>
<dbReference type="SUPFAM" id="SSF74788">
    <property type="entry name" value="Cullin repeat-like"/>
    <property type="match status" value="1"/>
</dbReference>
<feature type="domain" description="Cullin N-terminal" evidence="12">
    <location>
        <begin position="45"/>
        <end position="236"/>
    </location>
</feature>
<reference evidence="14" key="1">
    <citation type="submission" date="2020-11" db="EMBL/GenBank/DDBJ databases">
        <authorList>
            <person name="Tran Van P."/>
        </authorList>
    </citation>
    <scope>NUCLEOTIDE SEQUENCE</scope>
</reference>
<evidence type="ECO:0000256" key="7">
    <source>
        <dbReference type="ARBA" id="ARBA00022729"/>
    </source>
</evidence>
<evidence type="ECO:0000256" key="3">
    <source>
        <dbReference type="ARBA" id="ARBA00006019"/>
    </source>
</evidence>
<keyword evidence="8" id="KW-0378">Hydrolase</keyword>
<dbReference type="GO" id="GO:0008081">
    <property type="term" value="F:phosphoric diester hydrolase activity"/>
    <property type="evidence" value="ECO:0007669"/>
    <property type="project" value="TreeGrafter"/>
</dbReference>
<evidence type="ECO:0000256" key="2">
    <source>
        <dbReference type="ARBA" id="ARBA00004613"/>
    </source>
</evidence>